<evidence type="ECO:0000313" key="1">
    <source>
        <dbReference type="EMBL" id="CAD6548919.1"/>
    </source>
</evidence>
<dbReference type="Proteomes" id="UP000598032">
    <property type="component" value="Unassembled WGS sequence"/>
</dbReference>
<accession>A0ABM8NY35</accession>
<dbReference type="EMBL" id="CAJHCP010000010">
    <property type="protein sequence ID" value="CAD6548919.1"/>
    <property type="molecule type" value="Genomic_DNA"/>
</dbReference>
<gene>
    <name evidence="1" type="ORF">LMG28140_04681</name>
</gene>
<organism evidence="1 2">
    <name type="scientific">Paraburkholderia metrosideri</name>
    <dbReference type="NCBI Taxonomy" id="580937"/>
    <lineage>
        <taxon>Bacteria</taxon>
        <taxon>Pseudomonadati</taxon>
        <taxon>Pseudomonadota</taxon>
        <taxon>Betaproteobacteria</taxon>
        <taxon>Burkholderiales</taxon>
        <taxon>Burkholderiaceae</taxon>
        <taxon>Paraburkholderia</taxon>
    </lineage>
</organism>
<sequence>MADANLKPRRARDEHATRISVELEQAPATDCPQEQHRRLAFPWRQIADSLLERAGFRPGQRVMFSVDHRFGHIIIAPDRNYTIAGRQMTPQQIRQRNSFITD</sequence>
<evidence type="ECO:0000313" key="2">
    <source>
        <dbReference type="Proteomes" id="UP000598032"/>
    </source>
</evidence>
<name>A0ABM8NY35_9BURK</name>
<protein>
    <recommendedName>
        <fullName evidence="3">Toxic protein SymE</fullName>
    </recommendedName>
</protein>
<dbReference type="RefSeq" id="WP_201644640.1">
    <property type="nucleotide sequence ID" value="NZ_CAJHCP010000010.1"/>
</dbReference>
<reference evidence="1 2" key="1">
    <citation type="submission" date="2020-10" db="EMBL/GenBank/DDBJ databases">
        <authorList>
            <person name="Peeters C."/>
        </authorList>
    </citation>
    <scope>NUCLEOTIDE SEQUENCE [LARGE SCALE GENOMIC DNA]</scope>
    <source>
        <strain evidence="1 2">LMG 28140</strain>
    </source>
</reference>
<keyword evidence="2" id="KW-1185">Reference proteome</keyword>
<comment type="caution">
    <text evidence="1">The sequence shown here is derived from an EMBL/GenBank/DDBJ whole genome shotgun (WGS) entry which is preliminary data.</text>
</comment>
<proteinExistence type="predicted"/>
<evidence type="ECO:0008006" key="3">
    <source>
        <dbReference type="Google" id="ProtNLM"/>
    </source>
</evidence>